<name>A0A164WV50_DAUCS</name>
<dbReference type="InterPro" id="IPR017853">
    <property type="entry name" value="GH"/>
</dbReference>
<keyword evidence="3" id="KW-0378">Hydrolase</keyword>
<dbReference type="AlphaFoldDB" id="A0A164WV50"/>
<evidence type="ECO:0000256" key="5">
    <source>
        <dbReference type="RuleBase" id="RU004335"/>
    </source>
</evidence>
<dbReference type="EMBL" id="LNRQ01000006">
    <property type="protein sequence ID" value="KZM92296.1"/>
    <property type="molecule type" value="Genomic_DNA"/>
</dbReference>
<dbReference type="InterPro" id="IPR000490">
    <property type="entry name" value="Glyco_hydro_17"/>
</dbReference>
<dbReference type="Gene3D" id="2.160.20.80">
    <property type="entry name" value="E3 ubiquitin-protein ligase SopA"/>
    <property type="match status" value="1"/>
</dbReference>
<dbReference type="Pfam" id="PF00805">
    <property type="entry name" value="Pentapeptide"/>
    <property type="match status" value="2"/>
</dbReference>
<sequence length="435" mass="47193">MMGVKITITFSVLTSSDCSSSKDISSQFKELRNVACGVLAVWAITTASPVDAAANPRLPPLSTDPERCERAFVGNTIGQANGVYDKAIDLRFCDYTNEKNNLKGKTLSAALMSGAKFDGADMTEVVMSKAYAVGASFKGVDFSNAVLDRVNFGKANLQGVSFRNTVLSGSTFDDAQLEDAIFEDTIIGYIDIQKLCLNKTISNDGRDALGCAKGIVGVNYGMMADNLPTPELVSKFLQESTIISHIRIFNTDPDSLKAFANTGIAVSVTIPNDQISSFTDLEFVQKWLVTSIMPYSLDTNIVRILVGNEVISSANRLMITNLVPAMQTIYTALVNESLDKSIKVSTPHSLGILETSSPPSAAKFRPGYDNHVIKPLLSFLRATDSPFLINPYPFLGCSNQTLDYALFRPNSQDRSMKETLDCSIPILLQCTILGF</sequence>
<proteinExistence type="inferred from homology"/>
<dbReference type="GO" id="GO:0004553">
    <property type="term" value="F:hydrolase activity, hydrolyzing O-glycosyl compounds"/>
    <property type="evidence" value="ECO:0007669"/>
    <property type="project" value="InterPro"/>
</dbReference>
<dbReference type="SUPFAM" id="SSF51445">
    <property type="entry name" value="(Trans)glycosidases"/>
    <property type="match status" value="1"/>
</dbReference>
<evidence type="ECO:0000256" key="2">
    <source>
        <dbReference type="ARBA" id="ARBA00022737"/>
    </source>
</evidence>
<dbReference type="PANTHER" id="PTHR47485:SF1">
    <property type="entry name" value="THYLAKOID LUMENAL 17.4 KDA PROTEIN, CHLOROPLASTIC"/>
    <property type="match status" value="1"/>
</dbReference>
<protein>
    <recommendedName>
        <fullName evidence="7">Glucan endo-1,3-beta-D-glucosidase</fullName>
    </recommendedName>
</protein>
<comment type="caution">
    <text evidence="6">The sequence shown here is derived from an EMBL/GenBank/DDBJ whole genome shotgun (WGS) entry which is preliminary data.</text>
</comment>
<evidence type="ECO:0000256" key="1">
    <source>
        <dbReference type="ARBA" id="ARBA00008773"/>
    </source>
</evidence>
<dbReference type="Gramene" id="KZM92296">
    <property type="protein sequence ID" value="KZM92296"/>
    <property type="gene ID" value="DCAR_020339"/>
</dbReference>
<keyword evidence="4" id="KW-0326">Glycosidase</keyword>
<reference evidence="6" key="1">
    <citation type="journal article" date="2016" name="Nat. Genet.">
        <title>A high-quality carrot genome assembly provides new insights into carotenoid accumulation and asterid genome evolution.</title>
        <authorList>
            <person name="Iorizzo M."/>
            <person name="Ellison S."/>
            <person name="Senalik D."/>
            <person name="Zeng P."/>
            <person name="Satapoomin P."/>
            <person name="Huang J."/>
            <person name="Bowman M."/>
            <person name="Iovene M."/>
            <person name="Sanseverino W."/>
            <person name="Cavagnaro P."/>
            <person name="Yildiz M."/>
            <person name="Macko-Podgorni A."/>
            <person name="Moranska E."/>
            <person name="Grzebelus E."/>
            <person name="Grzebelus D."/>
            <person name="Ashrafi H."/>
            <person name="Zheng Z."/>
            <person name="Cheng S."/>
            <person name="Spooner D."/>
            <person name="Van Deynze A."/>
            <person name="Simon P."/>
        </authorList>
    </citation>
    <scope>NUCLEOTIDE SEQUENCE [LARGE SCALE GENOMIC DNA]</scope>
    <source>
        <tissue evidence="6">Leaf</tissue>
    </source>
</reference>
<dbReference type="GO" id="GO:0005975">
    <property type="term" value="P:carbohydrate metabolic process"/>
    <property type="evidence" value="ECO:0007669"/>
    <property type="project" value="InterPro"/>
</dbReference>
<dbReference type="Gene3D" id="3.20.20.80">
    <property type="entry name" value="Glycosidases"/>
    <property type="match status" value="1"/>
</dbReference>
<keyword evidence="2" id="KW-0677">Repeat</keyword>
<dbReference type="SUPFAM" id="SSF141571">
    <property type="entry name" value="Pentapeptide repeat-like"/>
    <property type="match status" value="1"/>
</dbReference>
<evidence type="ECO:0000313" key="6">
    <source>
        <dbReference type="EMBL" id="KZM92296.1"/>
    </source>
</evidence>
<evidence type="ECO:0008006" key="7">
    <source>
        <dbReference type="Google" id="ProtNLM"/>
    </source>
</evidence>
<accession>A0A164WV50</accession>
<evidence type="ECO:0000256" key="3">
    <source>
        <dbReference type="ARBA" id="ARBA00022801"/>
    </source>
</evidence>
<evidence type="ECO:0000256" key="4">
    <source>
        <dbReference type="ARBA" id="ARBA00023295"/>
    </source>
</evidence>
<dbReference type="Pfam" id="PF00332">
    <property type="entry name" value="Glyco_hydro_17"/>
    <property type="match status" value="1"/>
</dbReference>
<dbReference type="PANTHER" id="PTHR47485">
    <property type="entry name" value="THYLAKOID LUMENAL 17.4 KDA PROTEIN, CHLOROPLASTIC"/>
    <property type="match status" value="1"/>
</dbReference>
<dbReference type="STRING" id="79200.A0A164WV50"/>
<dbReference type="InterPro" id="IPR001646">
    <property type="entry name" value="5peptide_repeat"/>
</dbReference>
<gene>
    <name evidence="6" type="ORF">DCAR_020339</name>
</gene>
<comment type="similarity">
    <text evidence="1 5">Belongs to the glycosyl hydrolase 17 family.</text>
</comment>
<organism evidence="6">
    <name type="scientific">Daucus carota subsp. sativus</name>
    <name type="common">Carrot</name>
    <dbReference type="NCBI Taxonomy" id="79200"/>
    <lineage>
        <taxon>Eukaryota</taxon>
        <taxon>Viridiplantae</taxon>
        <taxon>Streptophyta</taxon>
        <taxon>Embryophyta</taxon>
        <taxon>Tracheophyta</taxon>
        <taxon>Spermatophyta</taxon>
        <taxon>Magnoliopsida</taxon>
        <taxon>eudicotyledons</taxon>
        <taxon>Gunneridae</taxon>
        <taxon>Pentapetalae</taxon>
        <taxon>asterids</taxon>
        <taxon>campanulids</taxon>
        <taxon>Apiales</taxon>
        <taxon>Apiaceae</taxon>
        <taxon>Apioideae</taxon>
        <taxon>Scandiceae</taxon>
        <taxon>Daucinae</taxon>
        <taxon>Daucus</taxon>
        <taxon>Daucus sect. Daucus</taxon>
    </lineage>
</organism>